<dbReference type="EMBL" id="JAKKOR010000012">
    <property type="protein sequence ID" value="MCF8590075.1"/>
    <property type="molecule type" value="Genomic_DNA"/>
</dbReference>
<dbReference type="InterPro" id="IPR050109">
    <property type="entry name" value="HTH-type_TetR-like_transc_reg"/>
</dbReference>
<feature type="domain" description="HTH tetR-type" evidence="5">
    <location>
        <begin position="15"/>
        <end position="75"/>
    </location>
</feature>
<organism evidence="6 7">
    <name type="scientific">Gordonia liuliyuniae</name>
    <dbReference type="NCBI Taxonomy" id="2911517"/>
    <lineage>
        <taxon>Bacteria</taxon>
        <taxon>Bacillati</taxon>
        <taxon>Actinomycetota</taxon>
        <taxon>Actinomycetes</taxon>
        <taxon>Mycobacteriales</taxon>
        <taxon>Gordoniaceae</taxon>
        <taxon>Gordonia</taxon>
    </lineage>
</organism>
<evidence type="ECO:0000256" key="2">
    <source>
        <dbReference type="ARBA" id="ARBA00023125"/>
    </source>
</evidence>
<accession>A0ABS9IWY0</accession>
<evidence type="ECO:0000256" key="3">
    <source>
        <dbReference type="ARBA" id="ARBA00023163"/>
    </source>
</evidence>
<dbReference type="InterPro" id="IPR036271">
    <property type="entry name" value="Tet_transcr_reg_TetR-rel_C_sf"/>
</dbReference>
<keyword evidence="7" id="KW-1185">Reference proteome</keyword>
<evidence type="ECO:0000313" key="7">
    <source>
        <dbReference type="Proteomes" id="UP001200110"/>
    </source>
</evidence>
<evidence type="ECO:0000256" key="1">
    <source>
        <dbReference type="ARBA" id="ARBA00023015"/>
    </source>
</evidence>
<reference evidence="6 7" key="1">
    <citation type="submission" date="2022-01" db="EMBL/GenBank/DDBJ databases">
        <authorList>
            <person name="Huang Y."/>
        </authorList>
    </citation>
    <scope>NUCLEOTIDE SEQUENCE [LARGE SCALE GENOMIC DNA]</scope>
    <source>
        <strain evidence="6 7">HY366</strain>
    </source>
</reference>
<dbReference type="Gene3D" id="1.10.357.10">
    <property type="entry name" value="Tetracycline Repressor, domain 2"/>
    <property type="match status" value="1"/>
</dbReference>
<keyword evidence="3" id="KW-0804">Transcription</keyword>
<evidence type="ECO:0000313" key="6">
    <source>
        <dbReference type="EMBL" id="MCF8590075.1"/>
    </source>
</evidence>
<dbReference type="InterPro" id="IPR009057">
    <property type="entry name" value="Homeodomain-like_sf"/>
</dbReference>
<evidence type="ECO:0000259" key="5">
    <source>
        <dbReference type="PROSITE" id="PS50977"/>
    </source>
</evidence>
<comment type="caution">
    <text evidence="6">The sequence shown here is derived from an EMBL/GenBank/DDBJ whole genome shotgun (WGS) entry which is preliminary data.</text>
</comment>
<sequence length="246" mass="26043">MTTDDAPGIRARRRAGIEADLRDVGRRHLAQHGAAALSLRAVARDMGRTPSSLYRYVRDRDDLLTVLIVDAYDDLGDTLDAAVADRSTPRSRFEAFANALRAWAIAHPSEYTLLYGSPVPGYHAPRETTVRAGTRPILTFGAIAADAEVPAVDGTHASRQRAAAAALSATAASDEVAGLPLTADALARTLVVWNLLLGSITSELFEQMGTITDRPDDVWAGVVDLGGGLLFGRQGVSARGRPATSG</sequence>
<dbReference type="InterPro" id="IPR025996">
    <property type="entry name" value="MT1864/Rv1816-like_C"/>
</dbReference>
<dbReference type="SUPFAM" id="SSF48498">
    <property type="entry name" value="Tetracyclin repressor-like, C-terminal domain"/>
    <property type="match status" value="1"/>
</dbReference>
<dbReference type="InterPro" id="IPR001647">
    <property type="entry name" value="HTH_TetR"/>
</dbReference>
<evidence type="ECO:0000256" key="4">
    <source>
        <dbReference type="PROSITE-ProRule" id="PRU00335"/>
    </source>
</evidence>
<dbReference type="SUPFAM" id="SSF46689">
    <property type="entry name" value="Homeodomain-like"/>
    <property type="match status" value="1"/>
</dbReference>
<gene>
    <name evidence="6" type="ORF">L5G33_16595</name>
</gene>
<feature type="DNA-binding region" description="H-T-H motif" evidence="4">
    <location>
        <begin position="38"/>
        <end position="57"/>
    </location>
</feature>
<dbReference type="Pfam" id="PF00440">
    <property type="entry name" value="TetR_N"/>
    <property type="match status" value="1"/>
</dbReference>
<keyword evidence="1" id="KW-0805">Transcription regulation</keyword>
<keyword evidence="2 4" id="KW-0238">DNA-binding</keyword>
<dbReference type="PROSITE" id="PS50977">
    <property type="entry name" value="HTH_TETR_2"/>
    <property type="match status" value="1"/>
</dbReference>
<proteinExistence type="predicted"/>
<dbReference type="Pfam" id="PF13305">
    <property type="entry name" value="TetR_C_33"/>
    <property type="match status" value="1"/>
</dbReference>
<dbReference type="RefSeq" id="WP_236999272.1">
    <property type="nucleotide sequence ID" value="NZ_JAKKOR010000012.1"/>
</dbReference>
<dbReference type="Proteomes" id="UP001200110">
    <property type="component" value="Unassembled WGS sequence"/>
</dbReference>
<name>A0ABS9IWY0_9ACTN</name>
<dbReference type="PANTHER" id="PTHR30055:SF243">
    <property type="entry name" value="HTH-TYPE TRANSCRIPTIONAL REGULATOR RV1816"/>
    <property type="match status" value="1"/>
</dbReference>
<protein>
    <submittedName>
        <fullName evidence="6">WHG domain-containing protein</fullName>
    </submittedName>
</protein>
<dbReference type="PANTHER" id="PTHR30055">
    <property type="entry name" value="HTH-TYPE TRANSCRIPTIONAL REGULATOR RUTR"/>
    <property type="match status" value="1"/>
</dbReference>